<dbReference type="InterPro" id="IPR029017">
    <property type="entry name" value="Enolase-like_N"/>
</dbReference>
<name>A0A3N2AQB8_9MICO</name>
<protein>
    <submittedName>
        <fullName evidence="5">L-alanine-DL-glutamate epimerase-like enolase superfamily enzyme</fullName>
    </submittedName>
</protein>
<dbReference type="Gene3D" id="3.20.20.120">
    <property type="entry name" value="Enolase-like C-terminal domain"/>
    <property type="match status" value="1"/>
</dbReference>
<keyword evidence="3" id="KW-0460">Magnesium</keyword>
<dbReference type="Gene3D" id="3.30.390.10">
    <property type="entry name" value="Enolase-like, N-terminal domain"/>
    <property type="match status" value="1"/>
</dbReference>
<dbReference type="RefSeq" id="WP_123696301.1">
    <property type="nucleotide sequence ID" value="NZ_RKHJ01000001.1"/>
</dbReference>
<evidence type="ECO:0000256" key="3">
    <source>
        <dbReference type="ARBA" id="ARBA00022842"/>
    </source>
</evidence>
<accession>A0A3N2AQB8</accession>
<evidence type="ECO:0000259" key="4">
    <source>
        <dbReference type="SMART" id="SM00922"/>
    </source>
</evidence>
<dbReference type="AlphaFoldDB" id="A0A3N2AQB8"/>
<sequence>MPATIESFEIAVFETETRSIRDVNGHRHPGPAAPATEALLTVRDSDGVEGRVVTHVRNARPDAIVESMLRPLLGKPAVAVEALQRQLTIAQRGNPVDIAERRLAVVDEALWDLIGHRAGEPVWRLLGGARPRVQAYASTMCGDETPGGLATPADFAAFAVALVEQGYRAIKLHTWFPPVSFAPSVERDLEACAAVRQAVGPDIDLMLDGYHWYDRQQALAVGRGIQELGFRWFEEPMEETSINAYRWLSEQLDIPVIGPETIAGRNLARGDWVLAGAVDILRIGPQNGGGITSTIKALHLAESVGMTCEIHGNGAASLAVVGATFTSQLYERGLLHPHADYDWLPPHLASLVDPLDDDGWVTLPERPGIGVELDMAHIAAHTLERVEVSR</sequence>
<dbReference type="PANTHER" id="PTHR13794">
    <property type="entry name" value="ENOLASE SUPERFAMILY, MANDELATE RACEMASE"/>
    <property type="match status" value="1"/>
</dbReference>
<comment type="caution">
    <text evidence="5">The sequence shown here is derived from an EMBL/GenBank/DDBJ whole genome shotgun (WGS) entry which is preliminary data.</text>
</comment>
<comment type="cofactor">
    <cofactor evidence="1">
        <name>Mg(2+)</name>
        <dbReference type="ChEBI" id="CHEBI:18420"/>
    </cofactor>
</comment>
<proteinExistence type="predicted"/>
<dbReference type="InterPro" id="IPR036849">
    <property type="entry name" value="Enolase-like_C_sf"/>
</dbReference>
<dbReference type="SUPFAM" id="SSF54826">
    <property type="entry name" value="Enolase N-terminal domain-like"/>
    <property type="match status" value="1"/>
</dbReference>
<gene>
    <name evidence="5" type="ORF">EDD26_0548</name>
</gene>
<dbReference type="SFLD" id="SFLDS00001">
    <property type="entry name" value="Enolase"/>
    <property type="match status" value="1"/>
</dbReference>
<dbReference type="EMBL" id="RKHJ01000001">
    <property type="protein sequence ID" value="ROR65186.1"/>
    <property type="molecule type" value="Genomic_DNA"/>
</dbReference>
<keyword evidence="6" id="KW-1185">Reference proteome</keyword>
<dbReference type="SUPFAM" id="SSF51604">
    <property type="entry name" value="Enolase C-terminal domain-like"/>
    <property type="match status" value="1"/>
</dbReference>
<evidence type="ECO:0000256" key="1">
    <source>
        <dbReference type="ARBA" id="ARBA00001946"/>
    </source>
</evidence>
<keyword evidence="2" id="KW-0479">Metal-binding</keyword>
<dbReference type="Proteomes" id="UP000275456">
    <property type="component" value="Unassembled WGS sequence"/>
</dbReference>
<dbReference type="PANTHER" id="PTHR13794:SF58">
    <property type="entry name" value="MITOCHONDRIAL ENOLASE SUPERFAMILY MEMBER 1"/>
    <property type="match status" value="1"/>
</dbReference>
<dbReference type="GO" id="GO:0016052">
    <property type="term" value="P:carbohydrate catabolic process"/>
    <property type="evidence" value="ECO:0007669"/>
    <property type="project" value="TreeGrafter"/>
</dbReference>
<dbReference type="InterPro" id="IPR046945">
    <property type="entry name" value="RHMD-like"/>
</dbReference>
<feature type="domain" description="Mandelate racemase/muconate lactonizing enzyme C-terminal" evidence="4">
    <location>
        <begin position="152"/>
        <end position="255"/>
    </location>
</feature>
<dbReference type="OrthoDB" id="9796450at2"/>
<dbReference type="GO" id="GO:0016836">
    <property type="term" value="F:hydro-lyase activity"/>
    <property type="evidence" value="ECO:0007669"/>
    <property type="project" value="TreeGrafter"/>
</dbReference>
<evidence type="ECO:0000313" key="6">
    <source>
        <dbReference type="Proteomes" id="UP000275456"/>
    </source>
</evidence>
<dbReference type="SMART" id="SM00922">
    <property type="entry name" value="MR_MLE"/>
    <property type="match status" value="1"/>
</dbReference>
<organism evidence="5 6">
    <name type="scientific">Agrococcus jenensis</name>
    <dbReference type="NCBI Taxonomy" id="46353"/>
    <lineage>
        <taxon>Bacteria</taxon>
        <taxon>Bacillati</taxon>
        <taxon>Actinomycetota</taxon>
        <taxon>Actinomycetes</taxon>
        <taxon>Micrococcales</taxon>
        <taxon>Microbacteriaceae</taxon>
        <taxon>Agrococcus</taxon>
    </lineage>
</organism>
<dbReference type="InterPro" id="IPR013342">
    <property type="entry name" value="Mandelate_racemase_C"/>
</dbReference>
<reference evidence="5 6" key="1">
    <citation type="submission" date="2018-11" db="EMBL/GenBank/DDBJ databases">
        <title>Sequencing the genomes of 1000 actinobacteria strains.</title>
        <authorList>
            <person name="Klenk H.-P."/>
        </authorList>
    </citation>
    <scope>NUCLEOTIDE SEQUENCE [LARGE SCALE GENOMIC DNA]</scope>
    <source>
        <strain evidence="5 6">DSM 9580</strain>
    </source>
</reference>
<evidence type="ECO:0000256" key="2">
    <source>
        <dbReference type="ARBA" id="ARBA00022723"/>
    </source>
</evidence>
<dbReference type="InterPro" id="IPR013341">
    <property type="entry name" value="Mandelate_racemase_N_dom"/>
</dbReference>
<evidence type="ECO:0000313" key="5">
    <source>
        <dbReference type="EMBL" id="ROR65186.1"/>
    </source>
</evidence>
<dbReference type="Pfam" id="PF13378">
    <property type="entry name" value="MR_MLE_C"/>
    <property type="match status" value="1"/>
</dbReference>
<dbReference type="Pfam" id="PF02746">
    <property type="entry name" value="MR_MLE_N"/>
    <property type="match status" value="1"/>
</dbReference>
<dbReference type="GO" id="GO:0000287">
    <property type="term" value="F:magnesium ion binding"/>
    <property type="evidence" value="ECO:0007669"/>
    <property type="project" value="TreeGrafter"/>
</dbReference>
<dbReference type="InterPro" id="IPR029065">
    <property type="entry name" value="Enolase_C-like"/>
</dbReference>